<reference evidence="3 4" key="1">
    <citation type="submission" date="2019-03" db="EMBL/GenBank/DDBJ databases">
        <title>Draft genome sequences of novel Actinobacteria.</title>
        <authorList>
            <person name="Sahin N."/>
            <person name="Ay H."/>
            <person name="Saygin H."/>
        </authorList>
    </citation>
    <scope>NUCLEOTIDE SEQUENCE [LARGE SCALE GENOMIC DNA]</scope>
    <source>
        <strain evidence="3 4">H3C3</strain>
    </source>
</reference>
<evidence type="ECO:0000313" key="4">
    <source>
        <dbReference type="Proteomes" id="UP000294513"/>
    </source>
</evidence>
<accession>A0A4R5BFX6</accession>
<keyword evidence="4" id="KW-1185">Reference proteome</keyword>
<dbReference type="Pfam" id="PF21068">
    <property type="entry name" value="ATPgraspMvdD"/>
    <property type="match status" value="1"/>
</dbReference>
<dbReference type="GO" id="GO:0018169">
    <property type="term" value="F:ribosomal S6-glutamic acid ligase activity"/>
    <property type="evidence" value="ECO:0007669"/>
    <property type="project" value="TreeGrafter"/>
</dbReference>
<protein>
    <recommendedName>
        <fullName evidence="2">ATP-grasp domain-containing protein</fullName>
    </recommendedName>
</protein>
<dbReference type="PANTHER" id="PTHR21621:SF0">
    <property type="entry name" value="BETA-CITRYLGLUTAMATE SYNTHASE B-RELATED"/>
    <property type="match status" value="1"/>
</dbReference>
<dbReference type="GO" id="GO:0046872">
    <property type="term" value="F:metal ion binding"/>
    <property type="evidence" value="ECO:0007669"/>
    <property type="project" value="InterPro"/>
</dbReference>
<evidence type="ECO:0000259" key="2">
    <source>
        <dbReference type="PROSITE" id="PS50975"/>
    </source>
</evidence>
<keyword evidence="1" id="KW-0547">Nucleotide-binding</keyword>
<comment type="caution">
    <text evidence="3">The sequence shown here is derived from an EMBL/GenBank/DDBJ whole genome shotgun (WGS) entry which is preliminary data.</text>
</comment>
<organism evidence="3 4">
    <name type="scientific">Actinomadura rubrisoli</name>
    <dbReference type="NCBI Taxonomy" id="2530368"/>
    <lineage>
        <taxon>Bacteria</taxon>
        <taxon>Bacillati</taxon>
        <taxon>Actinomycetota</taxon>
        <taxon>Actinomycetes</taxon>
        <taxon>Streptosporangiales</taxon>
        <taxon>Thermomonosporaceae</taxon>
        <taxon>Actinomadura</taxon>
    </lineage>
</organism>
<evidence type="ECO:0000313" key="3">
    <source>
        <dbReference type="EMBL" id="TDD84329.1"/>
    </source>
</evidence>
<dbReference type="Proteomes" id="UP000294513">
    <property type="component" value="Unassembled WGS sequence"/>
</dbReference>
<dbReference type="GO" id="GO:0009432">
    <property type="term" value="P:SOS response"/>
    <property type="evidence" value="ECO:0007669"/>
    <property type="project" value="TreeGrafter"/>
</dbReference>
<keyword evidence="1" id="KW-0067">ATP-binding</keyword>
<feature type="domain" description="ATP-grasp" evidence="2">
    <location>
        <begin position="135"/>
        <end position="322"/>
    </location>
</feature>
<dbReference type="PANTHER" id="PTHR21621">
    <property type="entry name" value="RIBOSOMAL PROTEIN S6 MODIFICATION PROTEIN"/>
    <property type="match status" value="1"/>
</dbReference>
<dbReference type="InterPro" id="IPR048936">
    <property type="entry name" value="MvdD-like_ATPgrasp"/>
</dbReference>
<sequence>MGQSVLILASPRDATADRVAAELALRGVAAIRLDAAQFPGEIAMTATISSGGRWRGSLSAVDDGRQVVGLEQVGAVYYRHPEQFVLDERMSAPERVFGYREARGGFGGVVQALASARWVNDAVRAAQCEYKPVQLAAAARVGLAIPQTLITSDPQAAYDWAQGLGRPIVYKPLGGIWHGDQGRIRVLYTTPVGDLESLRDPAIGRTANLFQEQIPKRFEARAVVVGDQVFAMRIEAGSERARIDWRADYDALTYAELQLPARTCEMLVELHRRLGLVCGAVDLIRAEDGRDVFLETNQAGEWGWIAEEIGAPIAAAIADELTSEAR</sequence>
<dbReference type="GO" id="GO:0005524">
    <property type="term" value="F:ATP binding"/>
    <property type="evidence" value="ECO:0007669"/>
    <property type="project" value="UniProtKB-UniRule"/>
</dbReference>
<dbReference type="InterPro" id="IPR011761">
    <property type="entry name" value="ATP-grasp"/>
</dbReference>
<dbReference type="OrthoDB" id="9794735at2"/>
<dbReference type="GO" id="GO:0005737">
    <property type="term" value="C:cytoplasm"/>
    <property type="evidence" value="ECO:0007669"/>
    <property type="project" value="TreeGrafter"/>
</dbReference>
<dbReference type="AlphaFoldDB" id="A0A4R5BFX6"/>
<gene>
    <name evidence="3" type="ORF">E1298_20170</name>
</gene>
<dbReference type="PROSITE" id="PS50975">
    <property type="entry name" value="ATP_GRASP"/>
    <property type="match status" value="1"/>
</dbReference>
<dbReference type="SUPFAM" id="SSF56059">
    <property type="entry name" value="Glutathione synthetase ATP-binding domain-like"/>
    <property type="match status" value="1"/>
</dbReference>
<proteinExistence type="predicted"/>
<name>A0A4R5BFX6_9ACTN</name>
<dbReference type="Gene3D" id="3.30.470.20">
    <property type="entry name" value="ATP-grasp fold, B domain"/>
    <property type="match status" value="1"/>
</dbReference>
<dbReference type="EMBL" id="SMKU01000103">
    <property type="protein sequence ID" value="TDD84329.1"/>
    <property type="molecule type" value="Genomic_DNA"/>
</dbReference>
<evidence type="ECO:0000256" key="1">
    <source>
        <dbReference type="PROSITE-ProRule" id="PRU00409"/>
    </source>
</evidence>